<gene>
    <name evidence="1" type="ORF">F4821DRAFT_255995</name>
</gene>
<name>A0ACC0DCJ1_9PEZI</name>
<proteinExistence type="predicted"/>
<organism evidence="1 2">
    <name type="scientific">Hypoxylon rubiginosum</name>
    <dbReference type="NCBI Taxonomy" id="110542"/>
    <lineage>
        <taxon>Eukaryota</taxon>
        <taxon>Fungi</taxon>
        <taxon>Dikarya</taxon>
        <taxon>Ascomycota</taxon>
        <taxon>Pezizomycotina</taxon>
        <taxon>Sordariomycetes</taxon>
        <taxon>Xylariomycetidae</taxon>
        <taxon>Xylariales</taxon>
        <taxon>Hypoxylaceae</taxon>
        <taxon>Hypoxylon</taxon>
    </lineage>
</organism>
<dbReference type="EMBL" id="MU394291">
    <property type="protein sequence ID" value="KAI6090282.1"/>
    <property type="molecule type" value="Genomic_DNA"/>
</dbReference>
<dbReference type="Proteomes" id="UP001497680">
    <property type="component" value="Unassembled WGS sequence"/>
</dbReference>
<sequence length="76" mass="8079">MTTLLPTTAITTTAAATTTLATMADGQVDYTCECTCACPSIWTQAEADFGGPILFWGMILAIIYLAAANQGVWERE</sequence>
<comment type="caution">
    <text evidence="1">The sequence shown here is derived from an EMBL/GenBank/DDBJ whole genome shotgun (WGS) entry which is preliminary data.</text>
</comment>
<evidence type="ECO:0000313" key="1">
    <source>
        <dbReference type="EMBL" id="KAI6090282.1"/>
    </source>
</evidence>
<protein>
    <submittedName>
        <fullName evidence="1">Uncharacterized protein</fullName>
    </submittedName>
</protein>
<evidence type="ECO:0000313" key="2">
    <source>
        <dbReference type="Proteomes" id="UP001497680"/>
    </source>
</evidence>
<keyword evidence="2" id="KW-1185">Reference proteome</keyword>
<accession>A0ACC0DCJ1</accession>
<reference evidence="1 2" key="1">
    <citation type="journal article" date="2022" name="New Phytol.">
        <title>Ecological generalism drives hyperdiversity of secondary metabolite gene clusters in xylarialean endophytes.</title>
        <authorList>
            <person name="Franco M.E.E."/>
            <person name="Wisecaver J.H."/>
            <person name="Arnold A.E."/>
            <person name="Ju Y.M."/>
            <person name="Slot J.C."/>
            <person name="Ahrendt S."/>
            <person name="Moore L.P."/>
            <person name="Eastman K.E."/>
            <person name="Scott K."/>
            <person name="Konkel Z."/>
            <person name="Mondo S.J."/>
            <person name="Kuo A."/>
            <person name="Hayes R.D."/>
            <person name="Haridas S."/>
            <person name="Andreopoulos B."/>
            <person name="Riley R."/>
            <person name="LaButti K."/>
            <person name="Pangilinan J."/>
            <person name="Lipzen A."/>
            <person name="Amirebrahimi M."/>
            <person name="Yan J."/>
            <person name="Adam C."/>
            <person name="Keymanesh K."/>
            <person name="Ng V."/>
            <person name="Louie K."/>
            <person name="Northen T."/>
            <person name="Drula E."/>
            <person name="Henrissat B."/>
            <person name="Hsieh H.M."/>
            <person name="Youens-Clark K."/>
            <person name="Lutzoni F."/>
            <person name="Miadlikowska J."/>
            <person name="Eastwood D.C."/>
            <person name="Hamelin R.C."/>
            <person name="Grigoriev I.V."/>
            <person name="U'Ren J.M."/>
        </authorList>
    </citation>
    <scope>NUCLEOTIDE SEQUENCE [LARGE SCALE GENOMIC DNA]</scope>
    <source>
        <strain evidence="1 2">ER1909</strain>
    </source>
</reference>